<accession>A0A0G4G294</accession>
<feature type="compositionally biased region" description="Gly residues" evidence="1">
    <location>
        <begin position="721"/>
        <end position="730"/>
    </location>
</feature>
<dbReference type="Gene3D" id="2.60.120.620">
    <property type="entry name" value="q2cbj1_9rhob like domain"/>
    <property type="match status" value="1"/>
</dbReference>
<dbReference type="EMBL" id="CDMZ01000828">
    <property type="protein sequence ID" value="CEM22258.1"/>
    <property type="molecule type" value="Genomic_DNA"/>
</dbReference>
<feature type="region of interest" description="Disordered" evidence="1">
    <location>
        <begin position="572"/>
        <end position="591"/>
    </location>
</feature>
<evidence type="ECO:0000256" key="1">
    <source>
        <dbReference type="SAM" id="MobiDB-lite"/>
    </source>
</evidence>
<dbReference type="PANTHER" id="PTHR33099">
    <property type="entry name" value="FE2OG DIOXYGENASE DOMAIN-CONTAINING PROTEIN"/>
    <property type="match status" value="1"/>
</dbReference>
<gene>
    <name evidence="2" type="ORF">Cvel_19908</name>
</gene>
<reference evidence="2" key="1">
    <citation type="submission" date="2014-11" db="EMBL/GenBank/DDBJ databases">
        <authorList>
            <person name="Otto D Thomas"/>
            <person name="Naeem Raeece"/>
        </authorList>
    </citation>
    <scope>NUCLEOTIDE SEQUENCE</scope>
</reference>
<protein>
    <recommendedName>
        <fullName evidence="3">Fe2OG dioxygenase domain-containing protein</fullName>
    </recommendedName>
</protein>
<name>A0A0G4G294_9ALVE</name>
<dbReference type="VEuPathDB" id="CryptoDB:Cvel_19908"/>
<sequence>MTVKRLEAVLESVSGNTWADGHVPPAEVPKISHNDRTFDLSNPTDIKALVELCSAATCGKGSTEVMAPKIRRCLQTKDVEVSFPGIDRVLRQVESTLTPFSRLSADFYQLLVYRPGDFFVSHRDTKKSEDHILTLAVDCGSQCKGGELIFPVPAQDSPSKSQSKRGRRAQVQTHWTTMVKDEDYNRILLGLTMRLEDIVAQMRPPGLRSRTGSWASDDDADGSDGGSDLRSFCGEELEGKLADRERERFFGRAERWGGWDRETNANPVYLKKSGAPRWESGGVGGSWCCWLNSVFHELEKVTEGFRVVAIYNVSSREHQWNPEQSRLLPLAPLTVPGGSGALLHLPREPMELLGSLLPFPSFCLLRSTSRVVKSRLLMHNGMRQVALAFASVIHKAPALIRQKRHFPCKWVAVPLFHLYSFFGTPTGRPLPEERHDQLFGSDRMLYEGVRRVTGERPLIFESAGLEFSYGTYKSSRLGWFQMQIPTHLRHLEPYNEAKAKQMEALGDFSGLALQAVRWMYEQREKGKRETLRVISCPSQTNVPSSAAAATGIGTHTHAAAAAVAAAEADDIEYDGPVPSSDSESERDDSSVYFDRKKQRGPILRSNLEIPDILSVMFGGEKTVGDLMVYERLPHKIWSFLHWADPDNGIPPDHGFRTALLPIPRPCLPIYADSAGVLDRSVSLGCTAGPVRGHLGELRKRRCADLQVQPDARQAPRPPDDSGGGVALSLG</sequence>
<dbReference type="PhylomeDB" id="A0A0G4G294"/>
<dbReference type="AlphaFoldDB" id="A0A0G4G294"/>
<dbReference type="PANTHER" id="PTHR33099:SF7">
    <property type="entry name" value="MYND-TYPE DOMAIN-CONTAINING PROTEIN"/>
    <property type="match status" value="1"/>
</dbReference>
<feature type="region of interest" description="Disordered" evidence="1">
    <location>
        <begin position="151"/>
        <end position="171"/>
    </location>
</feature>
<evidence type="ECO:0008006" key="3">
    <source>
        <dbReference type="Google" id="ProtNLM"/>
    </source>
</evidence>
<organism evidence="2">
    <name type="scientific">Chromera velia CCMP2878</name>
    <dbReference type="NCBI Taxonomy" id="1169474"/>
    <lineage>
        <taxon>Eukaryota</taxon>
        <taxon>Sar</taxon>
        <taxon>Alveolata</taxon>
        <taxon>Colpodellida</taxon>
        <taxon>Chromeraceae</taxon>
        <taxon>Chromera</taxon>
    </lineage>
</organism>
<feature type="region of interest" description="Disordered" evidence="1">
    <location>
        <begin position="706"/>
        <end position="730"/>
    </location>
</feature>
<proteinExistence type="predicted"/>
<feature type="region of interest" description="Disordered" evidence="1">
    <location>
        <begin position="206"/>
        <end position="229"/>
    </location>
</feature>
<evidence type="ECO:0000313" key="2">
    <source>
        <dbReference type="EMBL" id="CEM22258.1"/>
    </source>
</evidence>